<keyword evidence="3 7" id="KW-0808">Transferase</keyword>
<dbReference type="HAMAP" id="MF_00145">
    <property type="entry name" value="Phosphoglyc_kinase"/>
    <property type="match status" value="1"/>
</dbReference>
<feature type="binding site" evidence="7 8">
    <location>
        <begin position="338"/>
        <end position="341"/>
    </location>
    <ligand>
        <name>ATP</name>
        <dbReference type="ChEBI" id="CHEBI:30616"/>
    </ligand>
</feature>
<evidence type="ECO:0000256" key="6">
    <source>
        <dbReference type="ARBA" id="ARBA00022840"/>
    </source>
</evidence>
<dbReference type="EC" id="2.7.2.3" evidence="2 7"/>
<dbReference type="GO" id="GO:0005524">
    <property type="term" value="F:ATP binding"/>
    <property type="evidence" value="ECO:0007669"/>
    <property type="project" value="UniProtKB-KW"/>
</dbReference>
<dbReference type="GO" id="GO:0043531">
    <property type="term" value="F:ADP binding"/>
    <property type="evidence" value="ECO:0007669"/>
    <property type="project" value="TreeGrafter"/>
</dbReference>
<evidence type="ECO:0000256" key="7">
    <source>
        <dbReference type="HAMAP-Rule" id="MF_00145"/>
    </source>
</evidence>
<dbReference type="PRINTS" id="PR00477">
    <property type="entry name" value="PHGLYCKINASE"/>
</dbReference>
<dbReference type="AlphaFoldDB" id="A0A1F6ESJ9"/>
<dbReference type="Proteomes" id="UP000176714">
    <property type="component" value="Unassembled WGS sequence"/>
</dbReference>
<comment type="similarity">
    <text evidence="7 9">Belongs to the phosphoglycerate kinase family.</text>
</comment>
<dbReference type="InterPro" id="IPR036043">
    <property type="entry name" value="Phosphoglycerate_kinase_sf"/>
</dbReference>
<keyword evidence="6 7" id="KW-0067">ATP-binding</keyword>
<keyword evidence="7" id="KW-0963">Cytoplasm</keyword>
<evidence type="ECO:0000256" key="2">
    <source>
        <dbReference type="ARBA" id="ARBA00013061"/>
    </source>
</evidence>
<feature type="binding site" evidence="7">
    <location>
        <position position="35"/>
    </location>
    <ligand>
        <name>substrate</name>
    </ligand>
</feature>
<organism evidence="10 11">
    <name type="scientific">Candidatus Kaiserbacteria bacterium RIFCSPLOWO2_01_FULL_55_19</name>
    <dbReference type="NCBI Taxonomy" id="1798516"/>
    <lineage>
        <taxon>Bacteria</taxon>
        <taxon>Candidatus Kaiseribacteriota</taxon>
    </lineage>
</organism>
<dbReference type="InterPro" id="IPR015824">
    <property type="entry name" value="Phosphoglycerate_kinase_N"/>
</dbReference>
<keyword evidence="4 7" id="KW-0547">Nucleotide-binding</keyword>
<evidence type="ECO:0000256" key="8">
    <source>
        <dbReference type="PIRSR" id="PIRSR000724-2"/>
    </source>
</evidence>
<proteinExistence type="inferred from homology"/>
<comment type="catalytic activity">
    <reaction evidence="1 7 9">
        <text>(2R)-3-phosphoglycerate + ATP = (2R)-3-phospho-glyceroyl phosphate + ADP</text>
        <dbReference type="Rhea" id="RHEA:14801"/>
        <dbReference type="ChEBI" id="CHEBI:30616"/>
        <dbReference type="ChEBI" id="CHEBI:57604"/>
        <dbReference type="ChEBI" id="CHEBI:58272"/>
        <dbReference type="ChEBI" id="CHEBI:456216"/>
        <dbReference type="EC" id="2.7.2.3"/>
    </reaction>
</comment>
<comment type="subcellular location">
    <subcellularLocation>
        <location evidence="7">Cytoplasm</location>
    </subcellularLocation>
</comment>
<evidence type="ECO:0000256" key="5">
    <source>
        <dbReference type="ARBA" id="ARBA00022777"/>
    </source>
</evidence>
<feature type="binding site" evidence="7 8">
    <location>
        <position position="193"/>
    </location>
    <ligand>
        <name>ATP</name>
        <dbReference type="ChEBI" id="CHEBI:30616"/>
    </ligand>
</feature>
<name>A0A1F6ESJ9_9BACT</name>
<evidence type="ECO:0000313" key="10">
    <source>
        <dbReference type="EMBL" id="OGG76624.1"/>
    </source>
</evidence>
<comment type="caution">
    <text evidence="10">The sequence shown here is derived from an EMBL/GenBank/DDBJ whole genome shotgun (WGS) entry which is preliminary data.</text>
</comment>
<sequence>MRSIRDIPVFTNIPILVRTSLNVPFANGSIANDYRLERALPTIRYLCERGARVVLISHLGEQGTESLAPVASAFGKLIKNVSFCPTTIGEGARAAVRALLPGHILILENLRRNAGEKKNDPSFARELAGLADVFVQDSFDTCHRGHASIIGVPNYLPSYAGLLLEEEVRELSRALTPVHPSLAVIGGAKFSTKEAVLMTLLQRYDHVFVGGALANDFLKGAGQEVGRSLISGTDARLVKRLLANPKLVLPIDSVVVPARLVGKMRSKSRTASFGDVRPDEAIQDQGPETAGLLAGLAHKAKTILWNGPLGRYEDGFADATDAFARAVAASRAHSIVGGGDTVASIARLDLVPRFSFVSTGGGAMLDFLAKGTLPGLQAFDKSGI</sequence>
<keyword evidence="5 7" id="KW-0418">Kinase</keyword>
<feature type="binding site" evidence="7">
    <location>
        <position position="111"/>
    </location>
    <ligand>
        <name>substrate</name>
    </ligand>
</feature>
<dbReference type="PANTHER" id="PTHR11406">
    <property type="entry name" value="PHOSPHOGLYCERATE KINASE"/>
    <property type="match status" value="1"/>
</dbReference>
<comment type="subunit">
    <text evidence="7">Monomer.</text>
</comment>
<evidence type="ECO:0000256" key="3">
    <source>
        <dbReference type="ARBA" id="ARBA00022679"/>
    </source>
</evidence>
<feature type="binding site" evidence="7">
    <location>
        <position position="144"/>
    </location>
    <ligand>
        <name>substrate</name>
    </ligand>
</feature>
<gene>
    <name evidence="7" type="primary">pgk</name>
    <name evidence="10" type="ORF">A2950_01890</name>
</gene>
<dbReference type="GO" id="GO:0005829">
    <property type="term" value="C:cytosol"/>
    <property type="evidence" value="ECO:0007669"/>
    <property type="project" value="TreeGrafter"/>
</dbReference>
<protein>
    <recommendedName>
        <fullName evidence="2 7">Phosphoglycerate kinase</fullName>
        <ecNumber evidence="2 7">2.7.2.3</ecNumber>
    </recommendedName>
</protein>
<dbReference type="GO" id="GO:0006096">
    <property type="term" value="P:glycolytic process"/>
    <property type="evidence" value="ECO:0007669"/>
    <property type="project" value="UniProtKB-UniRule"/>
</dbReference>
<comment type="caution">
    <text evidence="7">Lacks conserved residue(s) required for the propagation of feature annotation.</text>
</comment>
<evidence type="ECO:0000313" key="11">
    <source>
        <dbReference type="Proteomes" id="UP000176714"/>
    </source>
</evidence>
<dbReference type="SUPFAM" id="SSF53748">
    <property type="entry name" value="Phosphoglycerate kinase"/>
    <property type="match status" value="1"/>
</dbReference>
<dbReference type="GO" id="GO:0006094">
    <property type="term" value="P:gluconeogenesis"/>
    <property type="evidence" value="ECO:0007669"/>
    <property type="project" value="TreeGrafter"/>
</dbReference>
<dbReference type="PIRSF" id="PIRSF000724">
    <property type="entry name" value="Pgk"/>
    <property type="match status" value="1"/>
</dbReference>
<dbReference type="STRING" id="1798516.A2950_01890"/>
<feature type="binding site" evidence="7 8">
    <location>
        <position position="313"/>
    </location>
    <ligand>
        <name>ATP</name>
        <dbReference type="ChEBI" id="CHEBI:30616"/>
    </ligand>
</feature>
<dbReference type="EMBL" id="MFMD01000001">
    <property type="protein sequence ID" value="OGG76624.1"/>
    <property type="molecule type" value="Genomic_DNA"/>
</dbReference>
<evidence type="ECO:0000256" key="1">
    <source>
        <dbReference type="ARBA" id="ARBA00000642"/>
    </source>
</evidence>
<comment type="pathway">
    <text evidence="7">Carbohydrate degradation; glycolysis; pyruvate from D-glyceraldehyde 3-phosphate: step 2/5.</text>
</comment>
<reference evidence="10 11" key="1">
    <citation type="journal article" date="2016" name="Nat. Commun.">
        <title>Thousands of microbial genomes shed light on interconnected biogeochemical processes in an aquifer system.</title>
        <authorList>
            <person name="Anantharaman K."/>
            <person name="Brown C.T."/>
            <person name="Hug L.A."/>
            <person name="Sharon I."/>
            <person name="Castelle C.J."/>
            <person name="Probst A.J."/>
            <person name="Thomas B.C."/>
            <person name="Singh A."/>
            <person name="Wilkins M.J."/>
            <person name="Karaoz U."/>
            <person name="Brodie E.L."/>
            <person name="Williams K.H."/>
            <person name="Hubbard S.S."/>
            <person name="Banfield J.F."/>
        </authorList>
    </citation>
    <scope>NUCLEOTIDE SEQUENCE [LARGE SCALE GENOMIC DNA]</scope>
</reference>
<keyword evidence="7" id="KW-0324">Glycolysis</keyword>
<dbReference type="Gene3D" id="3.40.50.1260">
    <property type="entry name" value="Phosphoglycerate kinase, N-terminal domain"/>
    <property type="match status" value="2"/>
</dbReference>
<accession>A0A1F6ESJ9</accession>
<evidence type="ECO:0000256" key="9">
    <source>
        <dbReference type="RuleBase" id="RU000532"/>
    </source>
</evidence>
<evidence type="ECO:0000256" key="4">
    <source>
        <dbReference type="ARBA" id="ARBA00022741"/>
    </source>
</evidence>
<dbReference type="Pfam" id="PF00162">
    <property type="entry name" value="PGK"/>
    <property type="match status" value="1"/>
</dbReference>
<dbReference type="GO" id="GO:0004618">
    <property type="term" value="F:phosphoglycerate kinase activity"/>
    <property type="evidence" value="ECO:0007669"/>
    <property type="project" value="UniProtKB-UniRule"/>
</dbReference>
<dbReference type="InterPro" id="IPR001576">
    <property type="entry name" value="Phosphoglycerate_kinase"/>
</dbReference>
<dbReference type="UniPathway" id="UPA00109">
    <property type="reaction ID" value="UER00185"/>
</dbReference>
<dbReference type="PANTHER" id="PTHR11406:SF23">
    <property type="entry name" value="PHOSPHOGLYCERATE KINASE 1, CHLOROPLASTIC-RELATED"/>
    <property type="match status" value="1"/>
</dbReference>